<dbReference type="AlphaFoldDB" id="A0A1Q9EPL3"/>
<proteinExistence type="predicted"/>
<gene>
    <name evidence="2" type="ORF">AK812_SmicGene7082</name>
</gene>
<evidence type="ECO:0000313" key="3">
    <source>
        <dbReference type="Proteomes" id="UP000186817"/>
    </source>
</evidence>
<accession>A0A1Q9EPL3</accession>
<sequence length="146" mass="15602">MYLVSGGVFIITTATTTINIMTTIVIVIIMTIITIIVIVIIMIIIAVTVVGQQSCRLYTLIAMLAILSVCLARLSQIVYDVMVSFFFSKGSLQPSSTLGYVAMALQMAPLAILSSAQLTVPGSPSPGELDCLKEEANSPKKEVQLC</sequence>
<evidence type="ECO:0000256" key="1">
    <source>
        <dbReference type="SAM" id="Phobius"/>
    </source>
</evidence>
<keyword evidence="1" id="KW-0472">Membrane</keyword>
<keyword evidence="1" id="KW-0812">Transmembrane</keyword>
<reference evidence="2 3" key="1">
    <citation type="submission" date="2016-02" db="EMBL/GenBank/DDBJ databases">
        <title>Genome analysis of coral dinoflagellate symbionts highlights evolutionary adaptations to a symbiotic lifestyle.</title>
        <authorList>
            <person name="Aranda M."/>
            <person name="Li Y."/>
            <person name="Liew Y.J."/>
            <person name="Baumgarten S."/>
            <person name="Simakov O."/>
            <person name="Wilson M."/>
            <person name="Piel J."/>
            <person name="Ashoor H."/>
            <person name="Bougouffa S."/>
            <person name="Bajic V.B."/>
            <person name="Ryu T."/>
            <person name="Ravasi T."/>
            <person name="Bayer T."/>
            <person name="Micklem G."/>
            <person name="Kim H."/>
            <person name="Bhak J."/>
            <person name="Lajeunesse T.C."/>
            <person name="Voolstra C.R."/>
        </authorList>
    </citation>
    <scope>NUCLEOTIDE SEQUENCE [LARGE SCALE GENOMIC DNA]</scope>
    <source>
        <strain evidence="2 3">CCMP2467</strain>
    </source>
</reference>
<keyword evidence="1" id="KW-1133">Transmembrane helix</keyword>
<name>A0A1Q9EPL3_SYMMI</name>
<organism evidence="2 3">
    <name type="scientific">Symbiodinium microadriaticum</name>
    <name type="common">Dinoflagellate</name>
    <name type="synonym">Zooxanthella microadriatica</name>
    <dbReference type="NCBI Taxonomy" id="2951"/>
    <lineage>
        <taxon>Eukaryota</taxon>
        <taxon>Sar</taxon>
        <taxon>Alveolata</taxon>
        <taxon>Dinophyceae</taxon>
        <taxon>Suessiales</taxon>
        <taxon>Symbiodiniaceae</taxon>
        <taxon>Symbiodinium</taxon>
    </lineage>
</organism>
<feature type="transmembrane region" description="Helical" evidence="1">
    <location>
        <begin position="20"/>
        <end position="50"/>
    </location>
</feature>
<dbReference type="OrthoDB" id="436119at2759"/>
<keyword evidence="3" id="KW-1185">Reference proteome</keyword>
<protein>
    <submittedName>
        <fullName evidence="2">Uncharacterized protein</fullName>
    </submittedName>
</protein>
<dbReference type="Proteomes" id="UP000186817">
    <property type="component" value="Unassembled WGS sequence"/>
</dbReference>
<dbReference type="EMBL" id="LSRX01000099">
    <property type="protein sequence ID" value="OLQ09317.1"/>
    <property type="molecule type" value="Genomic_DNA"/>
</dbReference>
<feature type="transmembrane region" description="Helical" evidence="1">
    <location>
        <begin position="57"/>
        <end position="78"/>
    </location>
</feature>
<comment type="caution">
    <text evidence="2">The sequence shown here is derived from an EMBL/GenBank/DDBJ whole genome shotgun (WGS) entry which is preliminary data.</text>
</comment>
<evidence type="ECO:0000313" key="2">
    <source>
        <dbReference type="EMBL" id="OLQ09317.1"/>
    </source>
</evidence>